<dbReference type="GO" id="GO:0005829">
    <property type="term" value="C:cytosol"/>
    <property type="evidence" value="ECO:0007669"/>
    <property type="project" value="TreeGrafter"/>
</dbReference>
<organism evidence="2">
    <name type="scientific">Clostridioides difficile</name>
    <name type="common">Peptoclostridium difficile</name>
    <dbReference type="NCBI Taxonomy" id="1496"/>
    <lineage>
        <taxon>Bacteria</taxon>
        <taxon>Bacillati</taxon>
        <taxon>Bacillota</taxon>
        <taxon>Clostridia</taxon>
        <taxon>Peptostreptococcales</taxon>
        <taxon>Peptostreptococcaceae</taxon>
        <taxon>Clostridioides</taxon>
    </lineage>
</organism>
<name>A0A381KJT1_CLODI</name>
<sequence length="46" mass="5407">MLAEIGFKCFRFSISWSRIFPTGEESEPNEKGLQLYDNIIKELKKI</sequence>
<dbReference type="GO" id="GO:0016052">
    <property type="term" value="P:carbohydrate catabolic process"/>
    <property type="evidence" value="ECO:0007669"/>
    <property type="project" value="TreeGrafter"/>
</dbReference>
<dbReference type="Gene3D" id="3.20.20.80">
    <property type="entry name" value="Glycosidases"/>
    <property type="match status" value="1"/>
</dbReference>
<dbReference type="Pfam" id="PF00232">
    <property type="entry name" value="Glyco_hydro_1"/>
    <property type="match status" value="1"/>
</dbReference>
<reference evidence="2" key="1">
    <citation type="submission" date="2018-06" db="EMBL/GenBank/DDBJ databases">
        <authorList>
            <consortium name="Pathogen Informatics"/>
            <person name="Doyle S."/>
        </authorList>
    </citation>
    <scope>NUCLEOTIDE SEQUENCE</scope>
    <source>
        <strain evidence="2">NCTC13307</strain>
    </source>
</reference>
<dbReference type="GO" id="GO:0008706">
    <property type="term" value="F:6-phospho-beta-glucosidase activity"/>
    <property type="evidence" value="ECO:0007669"/>
    <property type="project" value="UniProtKB-EC"/>
</dbReference>
<dbReference type="InterPro" id="IPR017853">
    <property type="entry name" value="GH"/>
</dbReference>
<dbReference type="EC" id="3.2.1.86" evidence="2"/>
<evidence type="ECO:0000256" key="1">
    <source>
        <dbReference type="RuleBase" id="RU003690"/>
    </source>
</evidence>
<dbReference type="InterPro" id="IPR001360">
    <property type="entry name" value="Glyco_hydro_1"/>
</dbReference>
<dbReference type="PANTHER" id="PTHR10353:SF296">
    <property type="entry name" value="6-PHOSPHO-BETA-GLUCOSIDASE"/>
    <property type="match status" value="1"/>
</dbReference>
<dbReference type="EMBL" id="UFWD01000002">
    <property type="protein sequence ID" value="SUY82793.1"/>
    <property type="molecule type" value="Genomic_DNA"/>
</dbReference>
<keyword evidence="2" id="KW-0326">Glycosidase</keyword>
<dbReference type="AlphaFoldDB" id="A0A381KJT1"/>
<dbReference type="PANTHER" id="PTHR10353">
    <property type="entry name" value="GLYCOSYL HYDROLASE"/>
    <property type="match status" value="1"/>
</dbReference>
<dbReference type="SUPFAM" id="SSF51445">
    <property type="entry name" value="(Trans)glycosidases"/>
    <property type="match status" value="1"/>
</dbReference>
<keyword evidence="2" id="KW-0378">Hydrolase</keyword>
<proteinExistence type="inferred from homology"/>
<comment type="similarity">
    <text evidence="1">Belongs to the glycosyl hydrolase 1 family.</text>
</comment>
<protein>
    <submittedName>
        <fullName evidence="2">6-phospho-beta-glucosidase</fullName>
        <ecNumber evidence="2">3.2.1.86</ecNumber>
    </submittedName>
</protein>
<evidence type="ECO:0000313" key="2">
    <source>
        <dbReference type="EMBL" id="SUY82793.1"/>
    </source>
</evidence>
<accession>A0A381KJT1</accession>
<gene>
    <name evidence="2" type="primary">bglA_4</name>
    <name evidence="2" type="ORF">NCTC13307_03900</name>
</gene>